<dbReference type="InterPro" id="IPR011990">
    <property type="entry name" value="TPR-like_helical_dom_sf"/>
</dbReference>
<protein>
    <recommendedName>
        <fullName evidence="4">Tetratricopeptide repeat protein</fullName>
    </recommendedName>
</protein>
<gene>
    <name evidence="2" type="ORF">Abiwalacus_06850</name>
</gene>
<dbReference type="SMART" id="SM00028">
    <property type="entry name" value="TPR"/>
    <property type="match status" value="3"/>
</dbReference>
<accession>A0ABM7ZEQ3</accession>
<dbReference type="PROSITE" id="PS50005">
    <property type="entry name" value="TPR"/>
    <property type="match status" value="2"/>
</dbReference>
<dbReference type="InterPro" id="IPR019734">
    <property type="entry name" value="TPR_rpt"/>
</dbReference>
<sequence length="316" mass="35124">MNVKKPLVIMAAVAGTFVLCQCSSEAPPPPGTVRMVDQKAISLMQEARGKEEKNDLSGAIKKYKRVVEKHPLSREAPQARFRMAELYEARKDPAEAFDQYQKLIDRHPDSPLYAKAMERQKEMAFGAASGALTNRVLWMFDVRMDPRNVTEWLNHVRDNAPYAPSAPQAMNVLGNYLATRGRMKEAIEAYQNLVDNHPDSPLAPTAQLQIATLYRQAAADGDRNHVNVARAQEAYEDYLQRYPNTAKAGAARADLAAMKRELIAQQLEVAEYYLTKMKDTNAAIFCYQEVASKGGANPAAAAKAKARLKQLGVTVR</sequence>
<keyword evidence="1" id="KW-0802">TPR repeat</keyword>
<dbReference type="Proteomes" id="UP001062263">
    <property type="component" value="Chromosome"/>
</dbReference>
<dbReference type="Gene3D" id="1.25.40.10">
    <property type="entry name" value="Tetratricopeptide repeat domain"/>
    <property type="match status" value="2"/>
</dbReference>
<dbReference type="EMBL" id="AP025943">
    <property type="protein sequence ID" value="BDL43111.1"/>
    <property type="molecule type" value="Genomic_DNA"/>
</dbReference>
<feature type="repeat" description="TPR" evidence="1">
    <location>
        <begin position="77"/>
        <end position="110"/>
    </location>
</feature>
<reference evidence="2" key="1">
    <citation type="submission" date="2022-06" db="EMBL/GenBank/DDBJ databases">
        <title>Akkermansia biwalacus sp. nov., an anaerobic mucin-degrading bacterium isolated from human intestine.</title>
        <authorList>
            <person name="Kobayashi Y."/>
            <person name="Inoue S."/>
            <person name="Kawahara T."/>
            <person name="Kohda N."/>
        </authorList>
    </citation>
    <scope>NUCLEOTIDE SEQUENCE</scope>
    <source>
        <strain evidence="2">WON2089</strain>
    </source>
</reference>
<dbReference type="RefSeq" id="WP_067571952.1">
    <property type="nucleotide sequence ID" value="NZ_AP025943.1"/>
</dbReference>
<dbReference type="Pfam" id="PF13432">
    <property type="entry name" value="TPR_16"/>
    <property type="match status" value="2"/>
</dbReference>
<keyword evidence="3" id="KW-1185">Reference proteome</keyword>
<name>A0ABM7ZEQ3_9BACT</name>
<evidence type="ECO:0000256" key="1">
    <source>
        <dbReference type="PROSITE-ProRule" id="PRU00339"/>
    </source>
</evidence>
<evidence type="ECO:0008006" key="4">
    <source>
        <dbReference type="Google" id="ProtNLM"/>
    </source>
</evidence>
<dbReference type="SUPFAM" id="SSF48452">
    <property type="entry name" value="TPR-like"/>
    <property type="match status" value="1"/>
</dbReference>
<evidence type="ECO:0000313" key="2">
    <source>
        <dbReference type="EMBL" id="BDL43111.1"/>
    </source>
</evidence>
<organism evidence="2 3">
    <name type="scientific">Akkermansia biwaensis</name>
    <dbReference type="NCBI Taxonomy" id="2946555"/>
    <lineage>
        <taxon>Bacteria</taxon>
        <taxon>Pseudomonadati</taxon>
        <taxon>Verrucomicrobiota</taxon>
        <taxon>Verrucomicrobiia</taxon>
        <taxon>Verrucomicrobiales</taxon>
        <taxon>Akkermansiaceae</taxon>
        <taxon>Akkermansia</taxon>
    </lineage>
</organism>
<feature type="repeat" description="TPR" evidence="1">
    <location>
        <begin position="167"/>
        <end position="200"/>
    </location>
</feature>
<proteinExistence type="predicted"/>
<evidence type="ECO:0000313" key="3">
    <source>
        <dbReference type="Proteomes" id="UP001062263"/>
    </source>
</evidence>